<comment type="subcellular location">
    <subcellularLocation>
        <location evidence="1">Cell membrane</location>
        <topology evidence="1">Multi-pass membrane protein</topology>
    </subcellularLocation>
</comment>
<dbReference type="InterPro" id="IPR036259">
    <property type="entry name" value="MFS_trans_sf"/>
</dbReference>
<keyword evidence="6 7" id="KW-0472">Membrane</keyword>
<evidence type="ECO:0000256" key="6">
    <source>
        <dbReference type="ARBA" id="ARBA00023136"/>
    </source>
</evidence>
<organism evidence="9 10">
    <name type="scientific">Gordonia bronchialis (strain ATCC 25592 / DSM 43247 / BCRC 13721 / JCM 3198 / KCTC 3076 / NBRC 16047 / NCTC 10667)</name>
    <name type="common">Rhodococcus bronchialis</name>
    <dbReference type="NCBI Taxonomy" id="526226"/>
    <lineage>
        <taxon>Bacteria</taxon>
        <taxon>Bacillati</taxon>
        <taxon>Actinomycetota</taxon>
        <taxon>Actinomycetes</taxon>
        <taxon>Mycobacteriales</taxon>
        <taxon>Gordoniaceae</taxon>
        <taxon>Gordonia</taxon>
    </lineage>
</organism>
<dbReference type="EMBL" id="CP001802">
    <property type="protein sequence ID" value="ACY19811.1"/>
    <property type="molecule type" value="Genomic_DNA"/>
</dbReference>
<dbReference type="InterPro" id="IPR020846">
    <property type="entry name" value="MFS_dom"/>
</dbReference>
<dbReference type="PANTHER" id="PTHR42718">
    <property type="entry name" value="MAJOR FACILITATOR SUPERFAMILY MULTIDRUG TRANSPORTER MFSC"/>
    <property type="match status" value="1"/>
</dbReference>
<evidence type="ECO:0000256" key="7">
    <source>
        <dbReference type="SAM" id="Phobius"/>
    </source>
</evidence>
<evidence type="ECO:0000256" key="2">
    <source>
        <dbReference type="ARBA" id="ARBA00022448"/>
    </source>
</evidence>
<evidence type="ECO:0000256" key="5">
    <source>
        <dbReference type="ARBA" id="ARBA00022989"/>
    </source>
</evidence>
<evidence type="ECO:0000313" key="9">
    <source>
        <dbReference type="EMBL" id="ACY19811.1"/>
    </source>
</evidence>
<feature type="domain" description="Major facilitator superfamily (MFS) profile" evidence="8">
    <location>
        <begin position="1"/>
        <end position="448"/>
    </location>
</feature>
<feature type="transmembrane region" description="Helical" evidence="7">
    <location>
        <begin position="212"/>
        <end position="235"/>
    </location>
</feature>
<dbReference type="SUPFAM" id="SSF103473">
    <property type="entry name" value="MFS general substrate transporter"/>
    <property type="match status" value="2"/>
</dbReference>
<dbReference type="OrthoDB" id="9781469at2"/>
<feature type="transmembrane region" description="Helical" evidence="7">
    <location>
        <begin position="52"/>
        <end position="72"/>
    </location>
</feature>
<dbReference type="STRING" id="526226.Gbro_0479"/>
<keyword evidence="10" id="KW-1185">Reference proteome</keyword>
<evidence type="ECO:0000256" key="4">
    <source>
        <dbReference type="ARBA" id="ARBA00022692"/>
    </source>
</evidence>
<evidence type="ECO:0000256" key="3">
    <source>
        <dbReference type="ARBA" id="ARBA00022475"/>
    </source>
</evidence>
<dbReference type="Gene3D" id="1.20.1250.20">
    <property type="entry name" value="MFS general substrate transporter like domains"/>
    <property type="match status" value="2"/>
</dbReference>
<reference evidence="9 10" key="2">
    <citation type="journal article" date="2010" name="Stand. Genomic Sci.">
        <title>Complete genome sequence of Gordonia bronchialis type strain (3410).</title>
        <authorList>
            <person name="Ivanova N."/>
            <person name="Sikorski J."/>
            <person name="Jando M."/>
            <person name="Lapidus A."/>
            <person name="Nolan M."/>
            <person name="Lucas S."/>
            <person name="Del Rio T.G."/>
            <person name="Tice H."/>
            <person name="Copeland A."/>
            <person name="Cheng J.F."/>
            <person name="Chen F."/>
            <person name="Bruce D."/>
            <person name="Goodwin L."/>
            <person name="Pitluck S."/>
            <person name="Mavromatis K."/>
            <person name="Ovchinnikova G."/>
            <person name="Pati A."/>
            <person name="Chen A."/>
            <person name="Palaniappan K."/>
            <person name="Land M."/>
            <person name="Hauser L."/>
            <person name="Chang Y.J."/>
            <person name="Jeffries C.D."/>
            <person name="Chain P."/>
            <person name="Saunders E."/>
            <person name="Han C."/>
            <person name="Detter J.C."/>
            <person name="Brettin T."/>
            <person name="Rohde M."/>
            <person name="Goker M."/>
            <person name="Bristow J."/>
            <person name="Eisen J.A."/>
            <person name="Markowitz V."/>
            <person name="Hugenholtz P."/>
            <person name="Klenk H.P."/>
            <person name="Kyrpides N.C."/>
        </authorList>
    </citation>
    <scope>NUCLEOTIDE SEQUENCE [LARGE SCALE GENOMIC DNA]</scope>
    <source>
        <strain evidence="10">ATCC 25592 / DSM 43247 / BCRC 13721 / JCM 3198 / KCTC 3076 / NBRC 16047 / NCTC 10667</strain>
    </source>
</reference>
<feature type="transmembrane region" description="Helical" evidence="7">
    <location>
        <begin position="340"/>
        <end position="359"/>
    </location>
</feature>
<feature type="transmembrane region" description="Helical" evidence="7">
    <location>
        <begin position="300"/>
        <end position="319"/>
    </location>
</feature>
<feature type="transmembrane region" description="Helical" evidence="7">
    <location>
        <begin position="275"/>
        <end position="294"/>
    </location>
</feature>
<accession>D0LDJ1</accession>
<gene>
    <name evidence="9" type="ordered locus">Gbro_0479</name>
</gene>
<dbReference type="GO" id="GO:0022857">
    <property type="term" value="F:transmembrane transporter activity"/>
    <property type="evidence" value="ECO:0007669"/>
    <property type="project" value="InterPro"/>
</dbReference>
<dbReference type="AlphaFoldDB" id="D0LDJ1"/>
<protein>
    <submittedName>
        <fullName evidence="9">Major facilitator superfamily MFS_1</fullName>
    </submittedName>
</protein>
<evidence type="ECO:0000259" key="8">
    <source>
        <dbReference type="PROSITE" id="PS50850"/>
    </source>
</evidence>
<keyword evidence="4 7" id="KW-0812">Transmembrane</keyword>
<proteinExistence type="predicted"/>
<dbReference type="PANTHER" id="PTHR42718:SF46">
    <property type="entry name" value="BLR6921 PROTEIN"/>
    <property type="match status" value="1"/>
</dbReference>
<reference evidence="10" key="1">
    <citation type="submission" date="2009-10" db="EMBL/GenBank/DDBJ databases">
        <title>The complete chromosome of Gordonia bronchialis DSM 43247.</title>
        <authorList>
            <consortium name="US DOE Joint Genome Institute (JGI-PGF)"/>
            <person name="Lucas S."/>
            <person name="Copeland A."/>
            <person name="Lapidus A."/>
            <person name="Glavina del Rio T."/>
            <person name="Dalin E."/>
            <person name="Tice H."/>
            <person name="Bruce D."/>
            <person name="Goodwin L."/>
            <person name="Pitluck S."/>
            <person name="Kyrpides N."/>
            <person name="Mavromatis K."/>
            <person name="Ivanova N."/>
            <person name="Ovchinnikova G."/>
            <person name="Saunders E."/>
            <person name="Brettin T."/>
            <person name="Detter J.C."/>
            <person name="Han C."/>
            <person name="Larimer F."/>
            <person name="Land M."/>
            <person name="Hauser L."/>
            <person name="Markowitz V."/>
            <person name="Cheng J.-F."/>
            <person name="Hugenholtz P."/>
            <person name="Woyke T."/>
            <person name="Wu D."/>
            <person name="Jando M."/>
            <person name="Schneider S."/>
            <person name="Goeker M."/>
            <person name="Klenk H.-P."/>
            <person name="Eisen J.A."/>
        </authorList>
    </citation>
    <scope>NUCLEOTIDE SEQUENCE [LARGE SCALE GENOMIC DNA]</scope>
    <source>
        <strain evidence="10">ATCC 25592 / DSM 43247 / BCRC 13721 / JCM 3198 / KCTC 3076 / NBRC 16047 / NCTC 10667</strain>
    </source>
</reference>
<dbReference type="KEGG" id="gbr:Gbro_0479"/>
<dbReference type="Proteomes" id="UP000001219">
    <property type="component" value="Chromosome"/>
</dbReference>
<dbReference type="PROSITE" id="PS51318">
    <property type="entry name" value="TAT"/>
    <property type="match status" value="1"/>
</dbReference>
<dbReference type="PRINTS" id="PR01036">
    <property type="entry name" value="TCRTETB"/>
</dbReference>
<dbReference type="InterPro" id="IPR011701">
    <property type="entry name" value="MFS"/>
</dbReference>
<feature type="transmembrane region" description="Helical" evidence="7">
    <location>
        <begin position="241"/>
        <end position="263"/>
    </location>
</feature>
<dbReference type="Pfam" id="PF07690">
    <property type="entry name" value="MFS_1"/>
    <property type="match status" value="1"/>
</dbReference>
<dbReference type="GO" id="GO:0005886">
    <property type="term" value="C:plasma membrane"/>
    <property type="evidence" value="ECO:0007669"/>
    <property type="project" value="UniProtKB-SubCell"/>
</dbReference>
<feature type="transmembrane region" description="Helical" evidence="7">
    <location>
        <begin position="173"/>
        <end position="191"/>
    </location>
</feature>
<dbReference type="InterPro" id="IPR006311">
    <property type="entry name" value="TAT_signal"/>
</dbReference>
<dbReference type="RefSeq" id="WP_012832400.1">
    <property type="nucleotide sequence ID" value="NC_013441.1"/>
</dbReference>
<sequence length="463" mass="47613">MTGTDGEVPSRRRWISLAATCTAAGLVWLAFADFGVAALAPGVGVLIAGRGLMGIGAALILPATLALIPVQFSGAAQLTAFGIWQAVAWGGQALAPAIGGVITDGPGWRWLFWINLPLAVAAVAVIRSVTPETSDDTVDRRIDWLGLATIGLAIFALLYALTDGPTAGWASPLVLGLLVAAVVLALVWVVVERRVSSPLVNLSLFRLRPYDGALIANLTMNLVYAGLSYLLVLWLQNARGYSAVTAGLLMLPAILGIFVLIPMGGRLESRVGGRIPVIVGLVVLGAGLAVLTPLQSDSSMWLIVVSLIVIGAGLGLLSTPVSNTAVGEVPAALSGTAAGVFKMSSMVGGALGVAILTALTRGLTLADSGHAVQHSGLTDAEVDQAHAALVNSSSYDDALSRLPAELQDKVTAAVVDAFSRGLGVAMLSAAALTLVAGAIVWAVWPHRDRQQAHDETVESRTDG</sequence>
<keyword evidence="5 7" id="KW-1133">Transmembrane helix</keyword>
<evidence type="ECO:0000313" key="10">
    <source>
        <dbReference type="Proteomes" id="UP000001219"/>
    </source>
</evidence>
<dbReference type="CDD" id="cd17321">
    <property type="entry name" value="MFS_MMR_MDR_like"/>
    <property type="match status" value="1"/>
</dbReference>
<keyword evidence="2" id="KW-0813">Transport</keyword>
<feature type="transmembrane region" description="Helical" evidence="7">
    <location>
        <begin position="424"/>
        <end position="444"/>
    </location>
</feature>
<dbReference type="PROSITE" id="PS50850">
    <property type="entry name" value="MFS"/>
    <property type="match status" value="1"/>
</dbReference>
<evidence type="ECO:0000256" key="1">
    <source>
        <dbReference type="ARBA" id="ARBA00004651"/>
    </source>
</evidence>
<keyword evidence="3" id="KW-1003">Cell membrane</keyword>
<feature type="transmembrane region" description="Helical" evidence="7">
    <location>
        <begin position="142"/>
        <end position="161"/>
    </location>
</feature>
<dbReference type="eggNOG" id="COG0477">
    <property type="taxonomic scope" value="Bacteria"/>
</dbReference>
<feature type="transmembrane region" description="Helical" evidence="7">
    <location>
        <begin position="110"/>
        <end position="130"/>
    </location>
</feature>
<feature type="transmembrane region" description="Helical" evidence="7">
    <location>
        <begin position="14"/>
        <end position="40"/>
    </location>
</feature>
<dbReference type="HOGENOM" id="CLU_000960_28_2_11"/>
<name>D0LDJ1_GORB4</name>